<comment type="similarity">
    <text evidence="1">Belongs to the AB hydrolase superfamily.</text>
</comment>
<reference evidence="3 4" key="1">
    <citation type="submission" date="2019-03" db="EMBL/GenBank/DDBJ databases">
        <title>Draft genome sequences of novel Actinobacteria.</title>
        <authorList>
            <person name="Sahin N."/>
            <person name="Ay H."/>
            <person name="Saygin H."/>
        </authorList>
    </citation>
    <scope>NUCLEOTIDE SEQUENCE [LARGE SCALE GENOMIC DNA]</scope>
    <source>
        <strain evidence="3 4">KC712</strain>
    </source>
</reference>
<dbReference type="Gene3D" id="1.20.1440.110">
    <property type="entry name" value="acylaminoacyl peptidase"/>
    <property type="match status" value="1"/>
</dbReference>
<sequence>MAAGRRVTARAAHLRASTYLRAAEFFFPANRLEERRKLYEESLTQFDAAAELMPHPVEKVEIPYEDGVTLPGYVFTVADDGRQRPTVVLCGGVDGSGEEMYLLGGIPDALAHGLNVIVFHGPGQRGLQLSHPHLTFRADYEVPLGAVVDHAVGRPDVDGERVALYGVSYGGYLAPRAAAHDGRVRALVANSPMHAPLGVIMGGAERTATGVAEQLDEAGWSGRTMVENYFMWNHGVSHLEEFAAHARAFTLDSLEEQITCPTLSLVAEGETDIATEQARRFHHALRAPKSFATLPSVDGADTHCGISNIPYTSAIAYDWLAERLR</sequence>
<dbReference type="Proteomes" id="UP000294543">
    <property type="component" value="Unassembled WGS sequence"/>
</dbReference>
<dbReference type="InterPro" id="IPR029058">
    <property type="entry name" value="AB_hydrolase_fold"/>
</dbReference>
<accession>A0A4R4W930</accession>
<keyword evidence="2 3" id="KW-0378">Hydrolase</keyword>
<dbReference type="GO" id="GO:0016787">
    <property type="term" value="F:hydrolase activity"/>
    <property type="evidence" value="ECO:0007669"/>
    <property type="project" value="UniProtKB-KW"/>
</dbReference>
<name>A0A4R4W930_9ACTN</name>
<dbReference type="AlphaFoldDB" id="A0A4R4W930"/>
<dbReference type="EMBL" id="SMKP01000144">
    <property type="protein sequence ID" value="TDD14591.1"/>
    <property type="molecule type" value="Genomic_DNA"/>
</dbReference>
<keyword evidence="4" id="KW-1185">Reference proteome</keyword>
<evidence type="ECO:0000313" key="4">
    <source>
        <dbReference type="Proteomes" id="UP000294543"/>
    </source>
</evidence>
<evidence type="ECO:0000256" key="1">
    <source>
        <dbReference type="ARBA" id="ARBA00008645"/>
    </source>
</evidence>
<dbReference type="InterPro" id="IPR010520">
    <property type="entry name" value="FrsA-like"/>
</dbReference>
<evidence type="ECO:0000256" key="2">
    <source>
        <dbReference type="ARBA" id="ARBA00022801"/>
    </source>
</evidence>
<dbReference type="SUPFAM" id="SSF53474">
    <property type="entry name" value="alpha/beta-Hydrolases"/>
    <property type="match status" value="1"/>
</dbReference>
<gene>
    <name evidence="3" type="ORF">E1294_37075</name>
</gene>
<dbReference type="PANTHER" id="PTHR22946:SF12">
    <property type="entry name" value="CONIDIAL PIGMENT BIOSYNTHESIS PROTEIN AYG1 (AFU_ORTHOLOGUE AFUA_2G17550)"/>
    <property type="match status" value="1"/>
</dbReference>
<dbReference type="Gene3D" id="3.40.50.1820">
    <property type="entry name" value="alpha/beta hydrolase"/>
    <property type="match status" value="1"/>
</dbReference>
<proteinExistence type="inferred from homology"/>
<comment type="caution">
    <text evidence="3">The sequence shown here is derived from an EMBL/GenBank/DDBJ whole genome shotgun (WGS) entry which is preliminary data.</text>
</comment>
<dbReference type="Pfam" id="PF06500">
    <property type="entry name" value="FrsA-like"/>
    <property type="match status" value="1"/>
</dbReference>
<dbReference type="OrthoDB" id="9765647at2"/>
<dbReference type="InterPro" id="IPR050261">
    <property type="entry name" value="FrsA_esterase"/>
</dbReference>
<dbReference type="PANTHER" id="PTHR22946">
    <property type="entry name" value="DIENELACTONE HYDROLASE DOMAIN-CONTAINING PROTEIN-RELATED"/>
    <property type="match status" value="1"/>
</dbReference>
<protein>
    <submittedName>
        <fullName evidence="3">Alpha/beta fold hydrolase</fullName>
    </submittedName>
</protein>
<evidence type="ECO:0000313" key="3">
    <source>
        <dbReference type="EMBL" id="TDD14591.1"/>
    </source>
</evidence>
<organism evidence="3 4">
    <name type="scientific">Nonomuraea diastatica</name>
    <dbReference type="NCBI Taxonomy" id="1848329"/>
    <lineage>
        <taxon>Bacteria</taxon>
        <taxon>Bacillati</taxon>
        <taxon>Actinomycetota</taxon>
        <taxon>Actinomycetes</taxon>
        <taxon>Streptosporangiales</taxon>
        <taxon>Streptosporangiaceae</taxon>
        <taxon>Nonomuraea</taxon>
    </lineage>
</organism>